<organism evidence="12 13">
    <name type="scientific">Devosia nitrariae</name>
    <dbReference type="NCBI Taxonomy" id="2071872"/>
    <lineage>
        <taxon>Bacteria</taxon>
        <taxon>Pseudomonadati</taxon>
        <taxon>Pseudomonadota</taxon>
        <taxon>Alphaproteobacteria</taxon>
        <taxon>Hyphomicrobiales</taxon>
        <taxon>Devosiaceae</taxon>
        <taxon>Devosia</taxon>
    </lineage>
</organism>
<dbReference type="PANTHER" id="PTHR23152:SF4">
    <property type="entry name" value="2-OXOADIPATE DEHYDROGENASE COMPLEX COMPONENT E1"/>
    <property type="match status" value="1"/>
</dbReference>
<comment type="function">
    <text evidence="2">E1 component of the 2-oxoglutarate dehydrogenase (OGDH) complex which catalyzes the decarboxylation of 2-oxoglutarate, the first step in the conversion of 2-oxoglutarate to succinyl-CoA and CO(2).</text>
</comment>
<dbReference type="NCBIfam" id="NF008907">
    <property type="entry name" value="PRK12270.1"/>
    <property type="match status" value="1"/>
</dbReference>
<evidence type="ECO:0000313" key="13">
    <source>
        <dbReference type="Proteomes" id="UP001156691"/>
    </source>
</evidence>
<dbReference type="Gene3D" id="3.40.50.970">
    <property type="match status" value="1"/>
</dbReference>
<evidence type="ECO:0000256" key="6">
    <source>
        <dbReference type="ARBA" id="ARBA00013321"/>
    </source>
</evidence>
<dbReference type="InterPro" id="IPR042179">
    <property type="entry name" value="KGD_C_sf"/>
</dbReference>
<proteinExistence type="inferred from homology"/>
<dbReference type="InterPro" id="IPR031717">
    <property type="entry name" value="ODO-1/KGD_C"/>
</dbReference>
<dbReference type="Pfam" id="PF02779">
    <property type="entry name" value="Transket_pyr"/>
    <property type="match status" value="1"/>
</dbReference>
<dbReference type="PIRSF" id="PIRSF000157">
    <property type="entry name" value="Oxoglu_dh_E1"/>
    <property type="match status" value="1"/>
</dbReference>
<comment type="subunit">
    <text evidence="4">Homodimer. Part of the 2-oxoglutarate dehydrogenase (OGDH) complex composed of E1 (2-oxoglutarate dehydrogenase), E2 (dihydrolipoamide succinyltransferase) and E3 (dihydrolipoamide dehydrogenase); the complex contains multiple copies of the three enzymatic components (E1, E2 and E3).</text>
</comment>
<dbReference type="RefSeq" id="WP_284339783.1">
    <property type="nucleotide sequence ID" value="NZ_BSNS01000007.1"/>
</dbReference>
<dbReference type="EC" id="1.2.4.2" evidence="5"/>
<gene>
    <name evidence="12" type="primary">sucA</name>
    <name evidence="12" type="ORF">GCM10010862_16070</name>
</gene>
<keyword evidence="9" id="KW-0324">Glycolysis</keyword>
<evidence type="ECO:0000256" key="8">
    <source>
        <dbReference type="ARBA" id="ARBA00023052"/>
    </source>
</evidence>
<dbReference type="Pfam" id="PF16870">
    <property type="entry name" value="OxoGdeHyase_C"/>
    <property type="match status" value="1"/>
</dbReference>
<dbReference type="Pfam" id="PF00676">
    <property type="entry name" value="E1_dh"/>
    <property type="match status" value="1"/>
</dbReference>
<evidence type="ECO:0000256" key="9">
    <source>
        <dbReference type="ARBA" id="ARBA00023152"/>
    </source>
</evidence>
<dbReference type="InterPro" id="IPR005475">
    <property type="entry name" value="Transketolase-like_Pyr-bd"/>
</dbReference>
<comment type="similarity">
    <text evidence="3">Belongs to the alpha-ketoglutarate dehydrogenase family.</text>
</comment>
<evidence type="ECO:0000256" key="10">
    <source>
        <dbReference type="ARBA" id="ARBA00030680"/>
    </source>
</evidence>
<dbReference type="EMBL" id="BSNS01000007">
    <property type="protein sequence ID" value="GLQ54348.1"/>
    <property type="molecule type" value="Genomic_DNA"/>
</dbReference>
<dbReference type="Gene3D" id="3.40.50.12470">
    <property type="match status" value="1"/>
</dbReference>
<dbReference type="Gene3D" id="1.10.287.1150">
    <property type="entry name" value="TPP helical domain"/>
    <property type="match status" value="1"/>
</dbReference>
<dbReference type="Proteomes" id="UP001156691">
    <property type="component" value="Unassembled WGS sequence"/>
</dbReference>
<keyword evidence="13" id="KW-1185">Reference proteome</keyword>
<dbReference type="SMART" id="SM00861">
    <property type="entry name" value="Transket_pyr"/>
    <property type="match status" value="1"/>
</dbReference>
<dbReference type="InterPro" id="IPR011603">
    <property type="entry name" value="2oxoglutarate_DH_E1"/>
</dbReference>
<name>A0ABQ5W3C7_9HYPH</name>
<evidence type="ECO:0000256" key="3">
    <source>
        <dbReference type="ARBA" id="ARBA00006936"/>
    </source>
</evidence>
<evidence type="ECO:0000256" key="2">
    <source>
        <dbReference type="ARBA" id="ARBA00003906"/>
    </source>
</evidence>
<dbReference type="InterPro" id="IPR032106">
    <property type="entry name" value="2-oxogl_dehyd_N"/>
</dbReference>
<evidence type="ECO:0000256" key="4">
    <source>
        <dbReference type="ARBA" id="ARBA00011301"/>
    </source>
</evidence>
<evidence type="ECO:0000259" key="11">
    <source>
        <dbReference type="SMART" id="SM00861"/>
    </source>
</evidence>
<feature type="domain" description="Transketolase-like pyrimidine-binding" evidence="11">
    <location>
        <begin position="643"/>
        <end position="836"/>
    </location>
</feature>
<dbReference type="NCBIfam" id="TIGR00239">
    <property type="entry name" value="2oxo_dh_E1"/>
    <property type="match status" value="1"/>
</dbReference>
<evidence type="ECO:0000256" key="7">
    <source>
        <dbReference type="ARBA" id="ARBA00023002"/>
    </source>
</evidence>
<evidence type="ECO:0000256" key="5">
    <source>
        <dbReference type="ARBA" id="ARBA00012280"/>
    </source>
</evidence>
<sequence>MTRQEKNDTFLLTSFLYGGNADYIEQLYSRYKTDPQSVDETWGSFFSRLEDSGTDAKRNAEGPSWARRDWPQAADGDLVSALDGNWGEVAVKTEKAVAKKAEAAGAPAPTAETILQATRDSIRAIMMIRAYRMRGHLHADLDPLKLKAEEPAPELDPASYGFSEADFSRRIFIDNYLGLEFATIPEMLAILKRTYCGTVGIEFMHISDPDAKAWLQERIEGPDKEITFTAEGKKAILNKLIEAEGFEKFLDVKYTGTKRFGLDGAESVIPALEQIIKRGGALGIKDIVLGMAHRGRLNMLTQVLGKPHRALFHEFKGGAFYPEDVEGSGDVKYHLGASSDREFDGNKVHLSLTANPSHLEIVDPVVLGKARAKQDLHMSPDGKLANFETEGRPDRSTVLPLLLHGDAAFAGQGVVAECFGLSGLKGHRTGGSIHFVINNQIGFTTAPLYSRSSPYPTDVAKMIEAPVFHVNGDDPEAVVFAAKVAVEYRQKFGRPVVIDMFCYRRFGHNEGDEPSFTQPLMYSRIRSHKSTLELYGEKLIGEGLVSAEDVNTLKAEWKARLEAEFEAGQDYRPNKTDWLDGVWKEMKPAEQEGPRRGVTGVEVDQIARLGQAMTAVPEGFNVHKTVKRFLDNRLAAIESGEGIDWATAEALAFATLVTEGHPVRLSGQDVERGTFSQRHSVLNDQKNDSTYTPLNNLSEDQCRYEVINSMLSEEAVLGFEYGYSLAEPRALTVWEAQFGDFVNGAQVVIDQFISSGERKWFRMSGLVMLLPHGYEGQGPEHSSARPERFLQLCAEDNMQVANCTTPANYFHVLRRQVKRDFRKPLILMTPKSLLRHKRAVSSLAEMGPDSCFHRLLWDDAEAPGAPKTTIKLAKDDRIRRVVLCTGKVYYDLLEDREKRGVDDVYLLRVEQLYPFPAKALLDELNRFPNAEVAWCQEEPKNMGGWAFIQPYVEWVLDQMGRTGQRVHYVGRPASASTATGLMRTHLAQLQAFLDEAFAA</sequence>
<evidence type="ECO:0000256" key="1">
    <source>
        <dbReference type="ARBA" id="ARBA00001964"/>
    </source>
</evidence>
<dbReference type="NCBIfam" id="NF006914">
    <property type="entry name" value="PRK09404.1"/>
    <property type="match status" value="1"/>
</dbReference>
<keyword evidence="7" id="KW-0560">Oxidoreductase</keyword>
<comment type="caution">
    <text evidence="12">The sequence shown here is derived from an EMBL/GenBank/DDBJ whole genome shotgun (WGS) entry which is preliminary data.</text>
</comment>
<keyword evidence="8" id="KW-0786">Thiamine pyrophosphate</keyword>
<dbReference type="Pfam" id="PF16078">
    <property type="entry name" value="2-oxogl_dehyd_N"/>
    <property type="match status" value="1"/>
</dbReference>
<comment type="cofactor">
    <cofactor evidence="1">
        <name>thiamine diphosphate</name>
        <dbReference type="ChEBI" id="CHEBI:58937"/>
    </cofactor>
</comment>
<dbReference type="InterPro" id="IPR029061">
    <property type="entry name" value="THDP-binding"/>
</dbReference>
<dbReference type="SUPFAM" id="SSF52518">
    <property type="entry name" value="Thiamin diphosphate-binding fold (THDP-binding)"/>
    <property type="match status" value="2"/>
</dbReference>
<dbReference type="InterPro" id="IPR001017">
    <property type="entry name" value="DH_E1"/>
</dbReference>
<dbReference type="PANTHER" id="PTHR23152">
    <property type="entry name" value="2-OXOGLUTARATE DEHYDROGENASE"/>
    <property type="match status" value="1"/>
</dbReference>
<evidence type="ECO:0000313" key="12">
    <source>
        <dbReference type="EMBL" id="GLQ54348.1"/>
    </source>
</evidence>
<reference evidence="13" key="1">
    <citation type="journal article" date="2019" name="Int. J. Syst. Evol. Microbiol.">
        <title>The Global Catalogue of Microorganisms (GCM) 10K type strain sequencing project: providing services to taxonomists for standard genome sequencing and annotation.</title>
        <authorList>
            <consortium name="The Broad Institute Genomics Platform"/>
            <consortium name="The Broad Institute Genome Sequencing Center for Infectious Disease"/>
            <person name="Wu L."/>
            <person name="Ma J."/>
        </authorList>
    </citation>
    <scope>NUCLEOTIDE SEQUENCE [LARGE SCALE GENOMIC DNA]</scope>
    <source>
        <strain evidence="13">NBRC 112416</strain>
    </source>
</reference>
<protein>
    <recommendedName>
        <fullName evidence="6">2-oxoglutarate dehydrogenase E1 component</fullName>
        <ecNumber evidence="5">1.2.4.2</ecNumber>
    </recommendedName>
    <alternativeName>
        <fullName evidence="10">Alpha-ketoglutarate dehydrogenase</fullName>
    </alternativeName>
</protein>
<accession>A0ABQ5W3C7</accession>
<dbReference type="CDD" id="cd02016">
    <property type="entry name" value="TPP_E1_OGDC_like"/>
    <property type="match status" value="1"/>
</dbReference>
<dbReference type="Gene3D" id="3.40.50.11610">
    <property type="entry name" value="Multifunctional 2-oxoglutarate metabolism enzyme, C-terminal domain"/>
    <property type="match status" value="1"/>
</dbReference>